<keyword evidence="6" id="KW-0805">Transcription regulation</keyword>
<protein>
    <submittedName>
        <fullName evidence="13">Kruppel</fullName>
    </submittedName>
</protein>
<keyword evidence="3" id="KW-0677">Repeat</keyword>
<feature type="compositionally biased region" description="Low complexity" evidence="11">
    <location>
        <begin position="200"/>
        <end position="211"/>
    </location>
</feature>
<evidence type="ECO:0000256" key="4">
    <source>
        <dbReference type="ARBA" id="ARBA00022771"/>
    </source>
</evidence>
<dbReference type="Pfam" id="PF00096">
    <property type="entry name" value="zf-C2H2"/>
    <property type="match status" value="3"/>
</dbReference>
<dbReference type="FunFam" id="3.30.160.60:FF:000624">
    <property type="entry name" value="zinc finger protein 697"/>
    <property type="match status" value="1"/>
</dbReference>
<evidence type="ECO:0000256" key="5">
    <source>
        <dbReference type="ARBA" id="ARBA00022833"/>
    </source>
</evidence>
<dbReference type="EnsemblMetazoa" id="NM_001142396">
    <property type="protein sequence ID" value="NP_001135868"/>
    <property type="gene ID" value="GeneID_100121871"/>
</dbReference>
<dbReference type="InterPro" id="IPR013087">
    <property type="entry name" value="Znf_C2H2_type"/>
</dbReference>
<dbReference type="PROSITE" id="PS50157">
    <property type="entry name" value="ZINC_FINGER_C2H2_2"/>
    <property type="match status" value="3"/>
</dbReference>
<evidence type="ECO:0000256" key="8">
    <source>
        <dbReference type="ARBA" id="ARBA00023163"/>
    </source>
</evidence>
<feature type="region of interest" description="Disordered" evidence="11">
    <location>
        <begin position="536"/>
        <end position="629"/>
    </location>
</feature>
<evidence type="ECO:0000256" key="7">
    <source>
        <dbReference type="ARBA" id="ARBA00023125"/>
    </source>
</evidence>
<evidence type="ECO:0000256" key="3">
    <source>
        <dbReference type="ARBA" id="ARBA00022737"/>
    </source>
</evidence>
<dbReference type="Gene3D" id="3.30.160.60">
    <property type="entry name" value="Classic Zinc Finger"/>
    <property type="match status" value="4"/>
</dbReference>
<evidence type="ECO:0000256" key="6">
    <source>
        <dbReference type="ARBA" id="ARBA00023015"/>
    </source>
</evidence>
<dbReference type="InterPro" id="IPR036236">
    <property type="entry name" value="Znf_C2H2_sf"/>
</dbReference>
<dbReference type="GO" id="GO:0003700">
    <property type="term" value="F:DNA-binding transcription factor activity"/>
    <property type="evidence" value="ECO:0007669"/>
    <property type="project" value="TreeGrafter"/>
</dbReference>
<dbReference type="SUPFAM" id="SSF57667">
    <property type="entry name" value="beta-beta-alpha zinc fingers"/>
    <property type="match status" value="3"/>
</dbReference>
<dbReference type="CTD" id="38012"/>
<evidence type="ECO:0000259" key="12">
    <source>
        <dbReference type="PROSITE" id="PS50157"/>
    </source>
</evidence>
<keyword evidence="7" id="KW-0238">DNA-binding</keyword>
<keyword evidence="8" id="KW-0804">Transcription</keyword>
<dbReference type="AlphaFoldDB" id="B2BCS2"/>
<name>B2BCS2_NASVI</name>
<keyword evidence="9" id="KW-0539">Nucleus</keyword>
<dbReference type="GO" id="GO:0000978">
    <property type="term" value="F:RNA polymerase II cis-regulatory region sequence-specific DNA binding"/>
    <property type="evidence" value="ECO:0007669"/>
    <property type="project" value="TreeGrafter"/>
</dbReference>
<feature type="domain" description="C2H2-type" evidence="12">
    <location>
        <begin position="292"/>
        <end position="319"/>
    </location>
</feature>
<dbReference type="KEGG" id="nvi:100121871"/>
<feature type="compositionally biased region" description="Low complexity" evidence="11">
    <location>
        <begin position="219"/>
        <end position="233"/>
    </location>
</feature>
<dbReference type="GO" id="GO:0005634">
    <property type="term" value="C:nucleus"/>
    <property type="evidence" value="ECO:0007669"/>
    <property type="project" value="UniProtKB-SubCell"/>
</dbReference>
<keyword evidence="15" id="KW-1185">Reference proteome</keyword>
<dbReference type="GO" id="GO:0006357">
    <property type="term" value="P:regulation of transcription by RNA polymerase II"/>
    <property type="evidence" value="ECO:0007669"/>
    <property type="project" value="TreeGrafter"/>
</dbReference>
<dbReference type="GO" id="GO:0008270">
    <property type="term" value="F:zinc ion binding"/>
    <property type="evidence" value="ECO:0007669"/>
    <property type="project" value="UniProtKB-KW"/>
</dbReference>
<dbReference type="SMART" id="SM00355">
    <property type="entry name" value="ZnF_C2H2"/>
    <property type="match status" value="4"/>
</dbReference>
<dbReference type="PROSITE" id="PS00028">
    <property type="entry name" value="ZINC_FINGER_C2H2_1"/>
    <property type="match status" value="3"/>
</dbReference>
<feature type="compositionally biased region" description="Acidic residues" evidence="11">
    <location>
        <begin position="598"/>
        <end position="609"/>
    </location>
</feature>
<dbReference type="Proteomes" id="UP000002358">
    <property type="component" value="Chromosome 1"/>
</dbReference>
<evidence type="ECO:0000256" key="9">
    <source>
        <dbReference type="ARBA" id="ARBA00023242"/>
    </source>
</evidence>
<keyword evidence="5" id="KW-0862">Zinc</keyword>
<dbReference type="FunFam" id="3.30.160.60:FF:002373">
    <property type="entry name" value="Protein krueppel"/>
    <property type="match status" value="1"/>
</dbReference>
<evidence type="ECO:0000256" key="10">
    <source>
        <dbReference type="PROSITE-ProRule" id="PRU00042"/>
    </source>
</evidence>
<feature type="domain" description="C2H2-type" evidence="12">
    <location>
        <begin position="409"/>
        <end position="436"/>
    </location>
</feature>
<evidence type="ECO:0000256" key="2">
    <source>
        <dbReference type="ARBA" id="ARBA00022723"/>
    </source>
</evidence>
<dbReference type="InParanoid" id="B2BCS2"/>
<dbReference type="PANTHER" id="PTHR24404:SF114">
    <property type="entry name" value="KLUMPFUSS, ISOFORM B-RELATED"/>
    <property type="match status" value="1"/>
</dbReference>
<dbReference type="OrthoDB" id="654211at2759"/>
<feature type="domain" description="C2H2-type" evidence="12">
    <location>
        <begin position="381"/>
        <end position="408"/>
    </location>
</feature>
<sequence length="629" mass="68284">MEGVCGREGGGLSLSLSRVRDPLAIYVWKREGKFEVTALFSFLYARAFFVAPVLGNRRTLFISIFVVFRLNCAITNAFLRLIAGLLASHSLNMKQNIDSVDKQSTSPPLNNNTTSNSAAAQLFSSMGAAAAAAASLSMLTPQQLVAASHMSHALMAAGIPVSLNPMNQPGASLYRHHPSLFGGWMPSSASPPLHSPGPVSPALSSKSSQASRRTPNHISAANNNNNNVVSSSADRMNKKTGQNGAKKPRATNVKSAKQDGSAGLETAVVSPPSSLSPDAPSVVSKDGRDKVFTCGVCSRSFGYKHVLQNHERTHTGEKPFKCPECNKRSVYGEMIAYLQISRTLRTNCERLVLIFCSMFTDSPAITISKRTCGCTPGEKPYHCSHCDRQFVQVANLRRHLRVHTGERPYACELCSAKFSDSNQLKAHLLIHKNEKPFKCEHCHMRFRRRHHLLHHKCAVNPASHVTAGAGATTVLPSSLVTAHLGSSSRSSHACSDDLEDDIDVDVEMDEDSLMLARHKQSVGLRRNVPAMRQLTSPAATMPMNLSGIPVDLPEQTEPEDLSMSTSRSRDYRPQSHSHSHSSGGGSPMSHSPSSDIAHEEEEEVDDVENLDVARASPSSLFAPDARRVR</sequence>
<gene>
    <name evidence="13" type="primary">Kr</name>
    <name evidence="14" type="synonym">100121871</name>
</gene>
<evidence type="ECO:0000256" key="1">
    <source>
        <dbReference type="ARBA" id="ARBA00004123"/>
    </source>
</evidence>
<dbReference type="PANTHER" id="PTHR24404">
    <property type="entry name" value="ZINC FINGER PROTEIN"/>
    <property type="match status" value="1"/>
</dbReference>
<dbReference type="RefSeq" id="NP_001135868.1">
    <property type="nucleotide sequence ID" value="NM_001142396.1"/>
</dbReference>
<dbReference type="FunFam" id="3.30.160.60:FF:001485">
    <property type="entry name" value="Krueppel-related zinc finger protein"/>
    <property type="match status" value="1"/>
</dbReference>
<organism evidence="13">
    <name type="scientific">Nasonia vitripennis</name>
    <name type="common">Parasitic wasp</name>
    <dbReference type="NCBI Taxonomy" id="7425"/>
    <lineage>
        <taxon>Eukaryota</taxon>
        <taxon>Metazoa</taxon>
        <taxon>Ecdysozoa</taxon>
        <taxon>Arthropoda</taxon>
        <taxon>Hexapoda</taxon>
        <taxon>Insecta</taxon>
        <taxon>Pterygota</taxon>
        <taxon>Neoptera</taxon>
        <taxon>Endopterygota</taxon>
        <taxon>Hymenoptera</taxon>
        <taxon>Apocrita</taxon>
        <taxon>Proctotrupomorpha</taxon>
        <taxon>Chalcidoidea</taxon>
        <taxon>Pteromalidae</taxon>
        <taxon>Pteromalinae</taxon>
        <taxon>Nasonia</taxon>
    </lineage>
</organism>
<evidence type="ECO:0000256" key="11">
    <source>
        <dbReference type="SAM" id="MobiDB-lite"/>
    </source>
</evidence>
<keyword evidence="4 10" id="KW-0863">Zinc-finger</keyword>
<comment type="subcellular location">
    <subcellularLocation>
        <location evidence="1">Nucleus</location>
    </subcellularLocation>
</comment>
<dbReference type="InterPro" id="IPR050589">
    <property type="entry name" value="Ikaros_C2H2-ZF"/>
</dbReference>
<reference evidence="14" key="2">
    <citation type="submission" date="2021-01" db="UniProtKB">
        <authorList>
            <consortium name="EnsemblMetazoa"/>
        </authorList>
    </citation>
    <scope>IDENTIFICATION</scope>
</reference>
<dbReference type="GeneID" id="100121871"/>
<proteinExistence type="evidence at transcript level"/>
<dbReference type="EMBL" id="EF413961">
    <property type="protein sequence ID" value="ABQ84984.1"/>
    <property type="molecule type" value="mRNA"/>
</dbReference>
<evidence type="ECO:0000313" key="15">
    <source>
        <dbReference type="Proteomes" id="UP000002358"/>
    </source>
</evidence>
<accession>B2BCS2</accession>
<feature type="region of interest" description="Disordered" evidence="11">
    <location>
        <begin position="189"/>
        <end position="285"/>
    </location>
</feature>
<evidence type="ECO:0000313" key="13">
    <source>
        <dbReference type="EMBL" id="ABQ84984.1"/>
    </source>
</evidence>
<reference evidence="13" key="1">
    <citation type="submission" date="2007-01" db="EMBL/GenBank/DDBJ databases">
        <title>Permissive and instructive anterior patterning relies on mRNA localization in the wasp embryo.</title>
        <authorList>
            <person name="Brent A.E."/>
            <person name="Desplan C."/>
        </authorList>
    </citation>
    <scope>NUCLEOTIDE SEQUENCE</scope>
</reference>
<evidence type="ECO:0000313" key="14">
    <source>
        <dbReference type="EnsemblMetazoa" id="NP_001135868"/>
    </source>
</evidence>
<feature type="compositionally biased region" description="Low complexity" evidence="11">
    <location>
        <begin position="268"/>
        <end position="284"/>
    </location>
</feature>
<keyword evidence="2" id="KW-0479">Metal-binding</keyword>